<name>X0WSG4_9ZZZZ</name>
<dbReference type="AlphaFoldDB" id="X0WSG4"/>
<gene>
    <name evidence="2" type="ORF">S01H1_55562</name>
</gene>
<reference evidence="2" key="1">
    <citation type="journal article" date="2014" name="Front. Microbiol.">
        <title>High frequency of phylogenetically diverse reductive dehalogenase-homologous genes in deep subseafloor sedimentary metagenomes.</title>
        <authorList>
            <person name="Kawai M."/>
            <person name="Futagami T."/>
            <person name="Toyoda A."/>
            <person name="Takaki Y."/>
            <person name="Nishi S."/>
            <person name="Hori S."/>
            <person name="Arai W."/>
            <person name="Tsubouchi T."/>
            <person name="Morono Y."/>
            <person name="Uchiyama I."/>
            <person name="Ito T."/>
            <person name="Fujiyama A."/>
            <person name="Inagaki F."/>
            <person name="Takami H."/>
        </authorList>
    </citation>
    <scope>NUCLEOTIDE SEQUENCE</scope>
    <source>
        <strain evidence="2">Expedition CK06-06</strain>
    </source>
</reference>
<dbReference type="EMBL" id="BARS01036124">
    <property type="protein sequence ID" value="GAG26142.1"/>
    <property type="molecule type" value="Genomic_DNA"/>
</dbReference>
<evidence type="ECO:0000256" key="1">
    <source>
        <dbReference type="SAM" id="MobiDB-lite"/>
    </source>
</evidence>
<sequence>TLKKQLLNIIVTQTSSGALHFDTPKKGQNKDLYSALILAGYGVKIIEKELEGDGEPILHNSSGMVRHHAGPHNSWNPLDKTGPVTPVSQKGIEFAVLQKKLK</sequence>
<proteinExistence type="predicted"/>
<accession>X0WSG4</accession>
<organism evidence="2">
    <name type="scientific">marine sediment metagenome</name>
    <dbReference type="NCBI Taxonomy" id="412755"/>
    <lineage>
        <taxon>unclassified sequences</taxon>
        <taxon>metagenomes</taxon>
        <taxon>ecological metagenomes</taxon>
    </lineage>
</organism>
<protein>
    <submittedName>
        <fullName evidence="2">Uncharacterized protein</fullName>
    </submittedName>
</protein>
<comment type="caution">
    <text evidence="2">The sequence shown here is derived from an EMBL/GenBank/DDBJ whole genome shotgun (WGS) entry which is preliminary data.</text>
</comment>
<feature type="region of interest" description="Disordered" evidence="1">
    <location>
        <begin position="57"/>
        <end position="82"/>
    </location>
</feature>
<feature type="non-terminal residue" evidence="2">
    <location>
        <position position="1"/>
    </location>
</feature>
<evidence type="ECO:0000313" key="2">
    <source>
        <dbReference type="EMBL" id="GAG26142.1"/>
    </source>
</evidence>